<sequence length="1636" mass="180688">MTDRERIVRNEFQLLRDSSQSFNVAFLISLSHILRAILLLGVRSKYSMEYPESPPPSQTSLLEDVLKQLLNAASDREVFVRETSAKALQSLAVSHREAVVNSICEFRRNNSKLPEYHVIILLNVLEVTAHDKSGLNEDTITKLIDFSIAEIQRTDLTQNVHSLASEILVVLGSKHCSKVLSVLFPLLKPDVEPNQCVLTTFGRLAMTNPEQCVPIIKSALSIIVPLMPTPAARNEGVRISLSFVLAKFCEAILEFHNIDFSKEDQGSDIKETYAEEITAAYSVVANSWIQAKEVKVTESAIIALGPLYSLLPEEKAAQSTSRAVICLLSAYKRPFVPAYLISQCLAVVLQAAPTHSLQPVLDQILHSLGNMVVIPPDYSVPNTVKQYNEVLRCYDHIGKHFCERLGDLMVRHLRMGNEKDKLESLIVCAHLISGSENILEPRINKDITSAVRATLQDPSIKVKKALVKTIVALCCKGHALDGSDFVEYLVRHCAVLPTQSGVEINELSSICSSTIHLLSSTDTVEEMRPLLWTTLLKLLTDPMYDHAVPVLTKALTQIAPKQDREPIAGEPSREMVLCRCFALLGSPLNCNRGPSILHFLQQFSPFLSVHITDLWAHKLPQLINYLQVSEWNESEWDALLLEMINNTVTTISCHDCQWPVSMSRHLSSMLDNCVHGDEASVVLSSLAITTAVIEDKQLVSEHLDTIISKFKTPHLNIKECARAVGILATAHLDMVLNRLENIAQTELNKRNSRLLGLMKDSRAEAEMEKYREAILECYAAIANRCPLMELLPKLDTLSQWIESQITLAKEPSGRNAALEAMLNCAESLIRHKTDTKHSLKRRLQVLNVVLDLLQNSKPEPLALKVVTILAKLPPPLVQEPRLHILKTCFDRVFSQDMPASGPDTAAAQAALKQLGELVEGILMESVTPDRLDEITFLLEPWCKDRNWPQRLSAITVLRTALLSYYHNMQPGYQNPSTFNQCGDLIGSLVVRYFDSQESIGKIAASCMGILLAIANVYDGHGHDPKTEKLFESLPEENTAMCIAEILCQKLPHHQIHKLTGRLLDGLTDVDPTACSNASDVLSAVFTLKGAELYHYVNDILGSLLLQLVTKGTHPSNGVGAVIALAKHHPKMVINILLKHPVPLHSSLGECWRAVANEPTLASFVLDHILQILQSDKLFEEDSQSPNRNKIVAFQPLAAVSALHEMVLGNKIGDLLRENLHTVIPSLMILLAAYIGSSPPVLSPSPNKSILITNREAYKIVPSKVVKDCLQEILVAVGCEPGSDALTTVSNLQHIDTLVICVPQLTVSICQSFPHLPPKLLTTFNQYAEIIEPQRIIIAAFNAECLAVQASTGGSSILIDALVTNLLAAYNTPLSTVRAIALRGLSYIADLPPEQMRRHEDSVLNVLMQGLDDPDGSVHSRIPSEAMQSLSKLLPALDPSTISRIQVPIALRVKLFYEKEEIALRCTSLRLFGQLASPENSQPGYKEQVLGSFTPILLHLSEPEPSVVKACKTTLKQISTVMDAPKVSDLIQKHMLHNGVLQFEPFASVLIDAVIEEIEDHSVNMFNTALAYTKSNWPHIRGNAAIVLGLLVKKMPLALRETVNVAAAVSKLLQLIKDPVSEVRAKSVKSLPLLFST</sequence>
<dbReference type="Pfam" id="PF21047">
    <property type="entry name" value="HEAT_Maestro"/>
    <property type="match status" value="1"/>
</dbReference>
<feature type="transmembrane region" description="Helical" evidence="2">
    <location>
        <begin position="21"/>
        <end position="42"/>
    </location>
</feature>
<evidence type="ECO:0000259" key="3">
    <source>
        <dbReference type="Pfam" id="PF21047"/>
    </source>
</evidence>
<dbReference type="SUPFAM" id="SSF48371">
    <property type="entry name" value="ARM repeat"/>
    <property type="match status" value="2"/>
</dbReference>
<gene>
    <name evidence="7" type="ORF">NTJ_01700</name>
</gene>
<dbReference type="InterPro" id="IPR048465">
    <property type="entry name" value="Maestro-like_HEAT"/>
</dbReference>
<dbReference type="InterPro" id="IPR055408">
    <property type="entry name" value="HEAT_MROH2B-like"/>
</dbReference>
<dbReference type="Pfam" id="PF23227">
    <property type="entry name" value="HEAT_MROH2B_C"/>
    <property type="match status" value="1"/>
</dbReference>
<feature type="domain" description="Maestro-like HEAT-repeats" evidence="3">
    <location>
        <begin position="958"/>
        <end position="1165"/>
    </location>
</feature>
<evidence type="ECO:0000313" key="8">
    <source>
        <dbReference type="Proteomes" id="UP001307889"/>
    </source>
</evidence>
<dbReference type="Proteomes" id="UP001307889">
    <property type="component" value="Chromosome 1"/>
</dbReference>
<keyword evidence="1" id="KW-0677">Repeat</keyword>
<dbReference type="PANTHER" id="PTHR23120:SF0">
    <property type="entry name" value="MAESTRO HEAT-LIKE REPEAT FAMILY MEMBER 1"/>
    <property type="match status" value="1"/>
</dbReference>
<evidence type="ECO:0000259" key="4">
    <source>
        <dbReference type="Pfam" id="PF23210"/>
    </source>
</evidence>
<dbReference type="Pfam" id="PF23210">
    <property type="entry name" value="HEAT_Maestro_2"/>
    <property type="match status" value="1"/>
</dbReference>
<dbReference type="InterPro" id="IPR016024">
    <property type="entry name" value="ARM-type_fold"/>
</dbReference>
<accession>A0ABN7AA62</accession>
<name>A0ABN7AA62_9HEMI</name>
<keyword evidence="8" id="KW-1185">Reference proteome</keyword>
<dbReference type="Pfam" id="PF23221">
    <property type="entry name" value="HEAT_MROH2B_1st"/>
    <property type="match status" value="1"/>
</dbReference>
<evidence type="ECO:0000256" key="1">
    <source>
        <dbReference type="ARBA" id="ARBA00022737"/>
    </source>
</evidence>
<feature type="domain" description="Maestro/Maestro-like HEAT-repeats" evidence="6">
    <location>
        <begin position="1361"/>
        <end position="1633"/>
    </location>
</feature>
<dbReference type="PANTHER" id="PTHR23120">
    <property type="entry name" value="MAESTRO-RELATED HEAT DOMAIN-CONTAINING"/>
    <property type="match status" value="1"/>
</dbReference>
<evidence type="ECO:0000313" key="7">
    <source>
        <dbReference type="EMBL" id="BES88893.1"/>
    </source>
</evidence>
<dbReference type="InterPro" id="IPR045206">
    <property type="entry name" value="Maestro_heat-like_prot"/>
</dbReference>
<evidence type="ECO:0000259" key="5">
    <source>
        <dbReference type="Pfam" id="PF23221"/>
    </source>
</evidence>
<evidence type="ECO:0000259" key="6">
    <source>
        <dbReference type="Pfam" id="PF23227"/>
    </source>
</evidence>
<keyword evidence="2" id="KW-0472">Membrane</keyword>
<dbReference type="InterPro" id="IPR011989">
    <property type="entry name" value="ARM-like"/>
</dbReference>
<evidence type="ECO:0000256" key="2">
    <source>
        <dbReference type="SAM" id="Phobius"/>
    </source>
</evidence>
<keyword evidence="2" id="KW-1133">Transmembrane helix</keyword>
<proteinExistence type="predicted"/>
<organism evidence="7 8">
    <name type="scientific">Nesidiocoris tenuis</name>
    <dbReference type="NCBI Taxonomy" id="355587"/>
    <lineage>
        <taxon>Eukaryota</taxon>
        <taxon>Metazoa</taxon>
        <taxon>Ecdysozoa</taxon>
        <taxon>Arthropoda</taxon>
        <taxon>Hexapoda</taxon>
        <taxon>Insecta</taxon>
        <taxon>Pterygota</taxon>
        <taxon>Neoptera</taxon>
        <taxon>Paraneoptera</taxon>
        <taxon>Hemiptera</taxon>
        <taxon>Heteroptera</taxon>
        <taxon>Panheteroptera</taxon>
        <taxon>Cimicomorpha</taxon>
        <taxon>Miridae</taxon>
        <taxon>Dicyphina</taxon>
        <taxon>Nesidiocoris</taxon>
    </lineage>
</organism>
<dbReference type="InterPro" id="IPR055406">
    <property type="entry name" value="HEAT_Maestro"/>
</dbReference>
<reference evidence="7 8" key="1">
    <citation type="submission" date="2023-09" db="EMBL/GenBank/DDBJ databases">
        <title>Nesidiocoris tenuis whole genome shotgun sequence.</title>
        <authorList>
            <person name="Shibata T."/>
            <person name="Shimoda M."/>
            <person name="Kobayashi T."/>
            <person name="Uehara T."/>
        </authorList>
    </citation>
    <scope>NUCLEOTIDE SEQUENCE [LARGE SCALE GENOMIC DNA]</scope>
    <source>
        <strain evidence="7 8">Japan</strain>
    </source>
</reference>
<feature type="domain" description="MROH2B-like N-terminal HEAT-repeats" evidence="5">
    <location>
        <begin position="88"/>
        <end position="307"/>
    </location>
</feature>
<keyword evidence="2" id="KW-0812">Transmembrane</keyword>
<dbReference type="InterPro" id="IPR056282">
    <property type="entry name" value="MROH2B-like_N_HEAT"/>
</dbReference>
<dbReference type="Gene3D" id="1.25.10.10">
    <property type="entry name" value="Leucine-rich Repeat Variant"/>
    <property type="match status" value="3"/>
</dbReference>
<feature type="domain" description="MROH2B-like HEAT-repeats" evidence="4">
    <location>
        <begin position="311"/>
        <end position="922"/>
    </location>
</feature>
<dbReference type="EMBL" id="AP028909">
    <property type="protein sequence ID" value="BES88893.1"/>
    <property type="molecule type" value="Genomic_DNA"/>
</dbReference>
<protein>
    <submittedName>
        <fullName evidence="7">HEAT repeat</fullName>
    </submittedName>
</protein>